<name>A0A336NA60_BARGR</name>
<dbReference type="Gene3D" id="3.30.470.20">
    <property type="entry name" value="ATP-grasp fold, B domain"/>
    <property type="match status" value="1"/>
</dbReference>
<organism evidence="1 2">
    <name type="scientific">Bartonella grahamii</name>
    <dbReference type="NCBI Taxonomy" id="33045"/>
    <lineage>
        <taxon>Bacteria</taxon>
        <taxon>Pseudomonadati</taxon>
        <taxon>Pseudomonadota</taxon>
        <taxon>Alphaproteobacteria</taxon>
        <taxon>Hyphomicrobiales</taxon>
        <taxon>Bartonellaceae</taxon>
        <taxon>Bartonella</taxon>
    </lineage>
</organism>
<evidence type="ECO:0000313" key="2">
    <source>
        <dbReference type="Proteomes" id="UP000253846"/>
    </source>
</evidence>
<accession>A0A336NA60</accession>
<reference evidence="1 2" key="1">
    <citation type="submission" date="2018-06" db="EMBL/GenBank/DDBJ databases">
        <authorList>
            <consortium name="Pathogen Informatics"/>
            <person name="Doyle S."/>
        </authorList>
    </citation>
    <scope>NUCLEOTIDE SEQUENCE [LARGE SCALE GENOMIC DNA]</scope>
    <source>
        <strain evidence="1 2">NCTC12860</strain>
    </source>
</reference>
<dbReference type="Proteomes" id="UP000253846">
    <property type="component" value="Unassembled WGS sequence"/>
</dbReference>
<keyword evidence="1" id="KW-0456">Lyase</keyword>
<sequence>MHFVLVEVSTFDSTRLIEAAETLALHLHLLTHNKDLYFYELDYIKSVHLSVIERDTFHHAEMITYFQNLKNCSGILNLTDTWATSVNEISAQLGYITQNAYAINICRDKACLRKILCEKGLTKGQVTVIESEAFQATHKLSYPVILKDPQGTDSKNV</sequence>
<dbReference type="RefSeq" id="WP_026500592.1">
    <property type="nucleotide sequence ID" value="NZ_UFTD01000001.1"/>
</dbReference>
<gene>
    <name evidence="1" type="ORF">NCTC12860_00404</name>
</gene>
<dbReference type="AlphaFoldDB" id="A0A336NA60"/>
<proteinExistence type="predicted"/>
<dbReference type="EMBL" id="UFTD01000001">
    <property type="protein sequence ID" value="SSZ39208.1"/>
    <property type="molecule type" value="Genomic_DNA"/>
</dbReference>
<dbReference type="GO" id="GO:0016829">
    <property type="term" value="F:lyase activity"/>
    <property type="evidence" value="ECO:0007669"/>
    <property type="project" value="UniProtKB-KW"/>
</dbReference>
<protein>
    <submittedName>
        <fullName evidence="1">Argininosuccinate lyase</fullName>
    </submittedName>
</protein>
<evidence type="ECO:0000313" key="1">
    <source>
        <dbReference type="EMBL" id="SSZ39208.1"/>
    </source>
</evidence>